<feature type="compositionally biased region" description="Basic and acidic residues" evidence="1">
    <location>
        <begin position="44"/>
        <end position="55"/>
    </location>
</feature>
<proteinExistence type="predicted"/>
<dbReference type="EMBL" id="MHOP01000007">
    <property type="protein sequence ID" value="OGZ66284.1"/>
    <property type="molecule type" value="Genomic_DNA"/>
</dbReference>
<dbReference type="Proteomes" id="UP000178774">
    <property type="component" value="Unassembled WGS sequence"/>
</dbReference>
<evidence type="ECO:0000313" key="3">
    <source>
        <dbReference type="Proteomes" id="UP000178774"/>
    </source>
</evidence>
<organism evidence="2 3">
    <name type="scientific">Candidatus Staskawiczbacteria bacterium RIFCSPHIGHO2_01_FULL_41_41</name>
    <dbReference type="NCBI Taxonomy" id="1802203"/>
    <lineage>
        <taxon>Bacteria</taxon>
        <taxon>Candidatus Staskawicziibacteriota</taxon>
    </lineage>
</organism>
<name>A0A1G2HUT9_9BACT</name>
<comment type="caution">
    <text evidence="2">The sequence shown here is derived from an EMBL/GenBank/DDBJ whole genome shotgun (WGS) entry which is preliminary data.</text>
</comment>
<sequence length="128" mass="14265">MADTNNINAKESQENKPVPKPGEILSVPEPRPEQQDAPEPQEASDQKELRQKIEAMDVDDSVKPQVSQTAQDIKTAGQDEKIKKLLLVAEQKGVVYAVNVAKKMDDPHVLDVFHDALAAQGFYKKFKE</sequence>
<reference evidence="2 3" key="1">
    <citation type="journal article" date="2016" name="Nat. Commun.">
        <title>Thousands of microbial genomes shed light on interconnected biogeochemical processes in an aquifer system.</title>
        <authorList>
            <person name="Anantharaman K."/>
            <person name="Brown C.T."/>
            <person name="Hug L.A."/>
            <person name="Sharon I."/>
            <person name="Castelle C.J."/>
            <person name="Probst A.J."/>
            <person name="Thomas B.C."/>
            <person name="Singh A."/>
            <person name="Wilkins M.J."/>
            <person name="Karaoz U."/>
            <person name="Brodie E.L."/>
            <person name="Williams K.H."/>
            <person name="Hubbard S.S."/>
            <person name="Banfield J.F."/>
        </authorList>
    </citation>
    <scope>NUCLEOTIDE SEQUENCE [LARGE SCALE GENOMIC DNA]</scope>
</reference>
<feature type="region of interest" description="Disordered" evidence="1">
    <location>
        <begin position="1"/>
        <end position="73"/>
    </location>
</feature>
<dbReference type="AlphaFoldDB" id="A0A1G2HUT9"/>
<feature type="compositionally biased region" description="Polar residues" evidence="1">
    <location>
        <begin position="1"/>
        <end position="10"/>
    </location>
</feature>
<evidence type="ECO:0000256" key="1">
    <source>
        <dbReference type="SAM" id="MobiDB-lite"/>
    </source>
</evidence>
<evidence type="ECO:0000313" key="2">
    <source>
        <dbReference type="EMBL" id="OGZ66284.1"/>
    </source>
</evidence>
<protein>
    <submittedName>
        <fullName evidence="2">Uncharacterized protein</fullName>
    </submittedName>
</protein>
<gene>
    <name evidence="2" type="ORF">A2822_02310</name>
</gene>
<accession>A0A1G2HUT9</accession>